<evidence type="ECO:0008006" key="4">
    <source>
        <dbReference type="Google" id="ProtNLM"/>
    </source>
</evidence>
<gene>
    <name evidence="2" type="ORF">FRACA_4710001</name>
</gene>
<evidence type="ECO:0000256" key="1">
    <source>
        <dbReference type="SAM" id="SignalP"/>
    </source>
</evidence>
<keyword evidence="1" id="KW-0732">Signal</keyword>
<evidence type="ECO:0000313" key="3">
    <source>
        <dbReference type="Proteomes" id="UP000234331"/>
    </source>
</evidence>
<dbReference type="Proteomes" id="UP000234331">
    <property type="component" value="Unassembled WGS sequence"/>
</dbReference>
<organism evidence="2 3">
    <name type="scientific">Frankia canadensis</name>
    <dbReference type="NCBI Taxonomy" id="1836972"/>
    <lineage>
        <taxon>Bacteria</taxon>
        <taxon>Bacillati</taxon>
        <taxon>Actinomycetota</taxon>
        <taxon>Actinomycetes</taxon>
        <taxon>Frankiales</taxon>
        <taxon>Frankiaceae</taxon>
        <taxon>Frankia</taxon>
    </lineage>
</organism>
<feature type="signal peptide" evidence="1">
    <location>
        <begin position="1"/>
        <end position="31"/>
    </location>
</feature>
<feature type="chain" id="PRO_5014642310" description="Secreted protein" evidence="1">
    <location>
        <begin position="32"/>
        <end position="168"/>
    </location>
</feature>
<reference evidence="2 3" key="1">
    <citation type="submission" date="2017-06" db="EMBL/GenBank/DDBJ databases">
        <authorList>
            <person name="Kim H.J."/>
            <person name="Triplett B.A."/>
        </authorList>
    </citation>
    <scope>NUCLEOTIDE SEQUENCE [LARGE SCALE GENOMIC DNA]</scope>
    <source>
        <strain evidence="2">FRACA_ARgP5</strain>
    </source>
</reference>
<accession>A0A2I2KXW1</accession>
<protein>
    <recommendedName>
        <fullName evidence="4">Secreted protein</fullName>
    </recommendedName>
</protein>
<name>A0A2I2KXW1_9ACTN</name>
<keyword evidence="3" id="KW-1185">Reference proteome</keyword>
<dbReference type="AlphaFoldDB" id="A0A2I2KXW1"/>
<dbReference type="EMBL" id="FZMO01000414">
    <property type="protein sequence ID" value="SNQ50499.1"/>
    <property type="molecule type" value="Genomic_DNA"/>
</dbReference>
<evidence type="ECO:0000313" key="2">
    <source>
        <dbReference type="EMBL" id="SNQ50499.1"/>
    </source>
</evidence>
<sequence length="168" mass="18040">MRTFARRMAAATTAAIVVFAALLVGGGPASADSSGHFGPYSVVDSWKAKTGETVYLRVGSWDGNRGSGYTKIVNYHNLTTAAVKAATLYSKDIKPQGGTTKRFETPVEHVECHGASIFRTCRVIEVITLVAVVNFRPLGDGTTFGVVTAFCDNRPPRCPDWVKDAINI</sequence>
<proteinExistence type="predicted"/>